<accession>A0A072TGI3</accession>
<dbReference type="AlphaFoldDB" id="A0A072TGI3"/>
<dbReference type="EMBL" id="KL402841">
    <property type="protein sequence ID" value="KEH16679.1"/>
    <property type="molecule type" value="Genomic_DNA"/>
</dbReference>
<evidence type="ECO:0000313" key="3">
    <source>
        <dbReference type="Proteomes" id="UP000002051"/>
    </source>
</evidence>
<sequence>MATPVLVNDSETKTVAAKKEYSIVHFNYHSYYGIENISIAIPVSISLRDSKYPEFEDSILKFLKPNYLFENPVLEVDTEKANVVTYKSNVQSLVQPAGLLKGSSCED</sequence>
<dbReference type="HOGENOM" id="CLU_2213882_0_0_1"/>
<evidence type="ECO:0000313" key="1">
    <source>
        <dbReference type="EMBL" id="KEH16679.1"/>
    </source>
</evidence>
<protein>
    <submittedName>
        <fullName evidence="1 2">Uncharacterized protein</fullName>
    </submittedName>
</protein>
<evidence type="ECO:0000313" key="2">
    <source>
        <dbReference type="EnsemblPlants" id="KEH16679"/>
    </source>
</evidence>
<dbReference type="Proteomes" id="UP000002051">
    <property type="component" value="Unassembled WGS sequence"/>
</dbReference>
<reference evidence="1 3" key="1">
    <citation type="journal article" date="2011" name="Nature">
        <title>The Medicago genome provides insight into the evolution of rhizobial symbioses.</title>
        <authorList>
            <person name="Young N.D."/>
            <person name="Debelle F."/>
            <person name="Oldroyd G.E."/>
            <person name="Geurts R."/>
            <person name="Cannon S.B."/>
            <person name="Udvardi M.K."/>
            <person name="Benedito V.A."/>
            <person name="Mayer K.F."/>
            <person name="Gouzy J."/>
            <person name="Schoof H."/>
            <person name="Van de Peer Y."/>
            <person name="Proost S."/>
            <person name="Cook D.R."/>
            <person name="Meyers B.C."/>
            <person name="Spannagl M."/>
            <person name="Cheung F."/>
            <person name="De Mita S."/>
            <person name="Krishnakumar V."/>
            <person name="Gundlach H."/>
            <person name="Zhou S."/>
            <person name="Mudge J."/>
            <person name="Bharti A.K."/>
            <person name="Murray J.D."/>
            <person name="Naoumkina M.A."/>
            <person name="Rosen B."/>
            <person name="Silverstein K.A."/>
            <person name="Tang H."/>
            <person name="Rombauts S."/>
            <person name="Zhao P.X."/>
            <person name="Zhou P."/>
            <person name="Barbe V."/>
            <person name="Bardou P."/>
            <person name="Bechner M."/>
            <person name="Bellec A."/>
            <person name="Berger A."/>
            <person name="Berges H."/>
            <person name="Bidwell S."/>
            <person name="Bisseling T."/>
            <person name="Choisne N."/>
            <person name="Couloux A."/>
            <person name="Denny R."/>
            <person name="Deshpande S."/>
            <person name="Dai X."/>
            <person name="Doyle J.J."/>
            <person name="Dudez A.M."/>
            <person name="Farmer A.D."/>
            <person name="Fouteau S."/>
            <person name="Franken C."/>
            <person name="Gibelin C."/>
            <person name="Gish J."/>
            <person name="Goldstein S."/>
            <person name="Gonzalez A.J."/>
            <person name="Green P.J."/>
            <person name="Hallab A."/>
            <person name="Hartog M."/>
            <person name="Hua A."/>
            <person name="Humphray S.J."/>
            <person name="Jeong D.H."/>
            <person name="Jing Y."/>
            <person name="Jocker A."/>
            <person name="Kenton S.M."/>
            <person name="Kim D.J."/>
            <person name="Klee K."/>
            <person name="Lai H."/>
            <person name="Lang C."/>
            <person name="Lin S."/>
            <person name="Macmil S.L."/>
            <person name="Magdelenat G."/>
            <person name="Matthews L."/>
            <person name="McCorrison J."/>
            <person name="Monaghan E.L."/>
            <person name="Mun J.H."/>
            <person name="Najar F.Z."/>
            <person name="Nicholson C."/>
            <person name="Noirot C."/>
            <person name="O'Bleness M."/>
            <person name="Paule C.R."/>
            <person name="Poulain J."/>
            <person name="Prion F."/>
            <person name="Qin B."/>
            <person name="Qu C."/>
            <person name="Retzel E.F."/>
            <person name="Riddle C."/>
            <person name="Sallet E."/>
            <person name="Samain S."/>
            <person name="Samson N."/>
            <person name="Sanders I."/>
            <person name="Saurat O."/>
            <person name="Scarpelli C."/>
            <person name="Schiex T."/>
            <person name="Segurens B."/>
            <person name="Severin A.J."/>
            <person name="Sherrier D.J."/>
            <person name="Shi R."/>
            <person name="Sims S."/>
            <person name="Singer S.R."/>
            <person name="Sinharoy S."/>
            <person name="Sterck L."/>
            <person name="Viollet A."/>
            <person name="Wang B.B."/>
            <person name="Wang K."/>
            <person name="Wang M."/>
            <person name="Wang X."/>
            <person name="Warfsmann J."/>
            <person name="Weissenbach J."/>
            <person name="White D.D."/>
            <person name="White J.D."/>
            <person name="Wiley G.B."/>
            <person name="Wincker P."/>
            <person name="Xing Y."/>
            <person name="Yang L."/>
            <person name="Yao Z."/>
            <person name="Ying F."/>
            <person name="Zhai J."/>
            <person name="Zhou L."/>
            <person name="Zuber A."/>
            <person name="Denarie J."/>
            <person name="Dixon R.A."/>
            <person name="May G.D."/>
            <person name="Schwartz D.C."/>
            <person name="Rogers J."/>
            <person name="Quetier F."/>
            <person name="Town C.D."/>
            <person name="Roe B.A."/>
        </authorList>
    </citation>
    <scope>NUCLEOTIDE SEQUENCE [LARGE SCALE GENOMIC DNA]</scope>
    <source>
        <strain evidence="1">A17</strain>
        <strain evidence="2 3">cv. Jemalong A17</strain>
    </source>
</reference>
<reference evidence="1 3" key="2">
    <citation type="journal article" date="2014" name="BMC Genomics">
        <title>An improved genome release (version Mt4.0) for the model legume Medicago truncatula.</title>
        <authorList>
            <person name="Tang H."/>
            <person name="Krishnakumar V."/>
            <person name="Bidwell S."/>
            <person name="Rosen B."/>
            <person name="Chan A."/>
            <person name="Zhou S."/>
            <person name="Gentzbittel L."/>
            <person name="Childs K.L."/>
            <person name="Yandell M."/>
            <person name="Gundlach H."/>
            <person name="Mayer K.F."/>
            <person name="Schwartz D.C."/>
            <person name="Town C.D."/>
        </authorList>
    </citation>
    <scope>GENOME REANNOTATION</scope>
    <source>
        <strain evidence="1">A17</strain>
        <strain evidence="2 3">cv. Jemalong A17</strain>
    </source>
</reference>
<name>A0A072TGI3_MEDTR</name>
<gene>
    <name evidence="1" type="ORF">MTR_0116s0020</name>
</gene>
<dbReference type="EnsemblPlants" id="KEH16679">
    <property type="protein sequence ID" value="KEH16679"/>
    <property type="gene ID" value="MTR_0116s0020"/>
</dbReference>
<reference evidence="2" key="3">
    <citation type="submission" date="2015-06" db="UniProtKB">
        <authorList>
            <consortium name="EnsemblPlants"/>
        </authorList>
    </citation>
    <scope>IDENTIFICATION</scope>
    <source>
        <strain evidence="2">cv. Jemalong A17</strain>
    </source>
</reference>
<keyword evidence="3" id="KW-1185">Reference proteome</keyword>
<organism evidence="1 3">
    <name type="scientific">Medicago truncatula</name>
    <name type="common">Barrel medic</name>
    <name type="synonym">Medicago tribuloides</name>
    <dbReference type="NCBI Taxonomy" id="3880"/>
    <lineage>
        <taxon>Eukaryota</taxon>
        <taxon>Viridiplantae</taxon>
        <taxon>Streptophyta</taxon>
        <taxon>Embryophyta</taxon>
        <taxon>Tracheophyta</taxon>
        <taxon>Spermatophyta</taxon>
        <taxon>Magnoliopsida</taxon>
        <taxon>eudicotyledons</taxon>
        <taxon>Gunneridae</taxon>
        <taxon>Pentapetalae</taxon>
        <taxon>rosids</taxon>
        <taxon>fabids</taxon>
        <taxon>Fabales</taxon>
        <taxon>Fabaceae</taxon>
        <taxon>Papilionoideae</taxon>
        <taxon>50 kb inversion clade</taxon>
        <taxon>NPAAA clade</taxon>
        <taxon>Hologalegina</taxon>
        <taxon>IRL clade</taxon>
        <taxon>Trifolieae</taxon>
        <taxon>Medicago</taxon>
    </lineage>
</organism>
<proteinExistence type="predicted"/>